<evidence type="ECO:0000256" key="4">
    <source>
        <dbReference type="ARBA" id="ARBA00022679"/>
    </source>
</evidence>
<evidence type="ECO:0000256" key="1">
    <source>
        <dbReference type="ARBA" id="ARBA00004761"/>
    </source>
</evidence>
<evidence type="ECO:0000313" key="12">
    <source>
        <dbReference type="EMBL" id="PPI15097.1"/>
    </source>
</evidence>
<dbReference type="PANTHER" id="PTHR43442">
    <property type="entry name" value="GLUCONOKINASE-RELATED"/>
    <property type="match status" value="1"/>
</dbReference>
<dbReference type="EC" id="2.7.1.12" evidence="3 10"/>
<comment type="caution">
    <text evidence="11">The sequence shown here is derived from an EMBL/GenBank/DDBJ whole genome shotgun (WGS) entry which is preliminary data.</text>
</comment>
<dbReference type="STRING" id="145458.APU90_01640"/>
<evidence type="ECO:0000256" key="2">
    <source>
        <dbReference type="ARBA" id="ARBA00008420"/>
    </source>
</evidence>
<dbReference type="SUPFAM" id="SSF52540">
    <property type="entry name" value="P-loop containing nucleoside triphosphate hydrolases"/>
    <property type="match status" value="1"/>
</dbReference>
<evidence type="ECO:0000256" key="9">
    <source>
        <dbReference type="ARBA" id="ARBA00048090"/>
    </source>
</evidence>
<dbReference type="eggNOG" id="COG3265">
    <property type="taxonomic scope" value="Bacteria"/>
</dbReference>
<evidence type="ECO:0000256" key="3">
    <source>
        <dbReference type="ARBA" id="ARBA00012054"/>
    </source>
</evidence>
<evidence type="ECO:0000313" key="13">
    <source>
        <dbReference type="Proteomes" id="UP000052979"/>
    </source>
</evidence>
<dbReference type="GO" id="GO:0046316">
    <property type="term" value="F:gluconokinase activity"/>
    <property type="evidence" value="ECO:0007669"/>
    <property type="project" value="UniProtKB-EC"/>
</dbReference>
<dbReference type="KEGG" id="rtc:APU90_01640"/>
<dbReference type="RefSeq" id="WP_027691992.1">
    <property type="nucleotide sequence ID" value="NZ_CP010848.1"/>
</dbReference>
<dbReference type="NCBIfam" id="TIGR01313">
    <property type="entry name" value="therm_gnt_kin"/>
    <property type="match status" value="1"/>
</dbReference>
<dbReference type="InterPro" id="IPR027417">
    <property type="entry name" value="P-loop_NTPase"/>
</dbReference>
<protein>
    <recommendedName>
        <fullName evidence="3 10">Gluconokinase</fullName>
        <ecNumber evidence="3 10">2.7.1.12</ecNumber>
    </recommendedName>
</protein>
<sequence length="177" mass="19402">MTEQPTLSVRAMVVMGVSGSGKSTVAALLAGRLGWEFIEGDGLHPAANVEKMRAGTPLTDDDRAPWLADIARVLDDRIRAGAWVVVTCSALRRRYRDVLRRDDLVFVHLAGSRDRIVAQLDTRSGHFMPTSLLASQFDELEPPGDDERHITVEVGRPSDEEVAEIITRLGLTASERG</sequence>
<evidence type="ECO:0000313" key="14">
    <source>
        <dbReference type="Proteomes" id="UP000237966"/>
    </source>
</evidence>
<dbReference type="GO" id="GO:0005524">
    <property type="term" value="F:ATP binding"/>
    <property type="evidence" value="ECO:0007669"/>
    <property type="project" value="UniProtKB-KW"/>
</dbReference>
<dbReference type="CDD" id="cd02021">
    <property type="entry name" value="GntK"/>
    <property type="match status" value="1"/>
</dbReference>
<dbReference type="EMBL" id="PSWU01000007">
    <property type="protein sequence ID" value="PPI15097.1"/>
    <property type="molecule type" value="Genomic_DNA"/>
</dbReference>
<evidence type="ECO:0000256" key="6">
    <source>
        <dbReference type="ARBA" id="ARBA00022777"/>
    </source>
</evidence>
<dbReference type="FunFam" id="3.40.50.300:FF:000522">
    <property type="entry name" value="Gluconokinase"/>
    <property type="match status" value="1"/>
</dbReference>
<name>A0A0C5B9F3_9MICO</name>
<keyword evidence="5 10" id="KW-0547">Nucleotide-binding</keyword>
<comment type="pathway">
    <text evidence="1">Carbohydrate acid metabolism.</text>
</comment>
<dbReference type="Proteomes" id="UP000052979">
    <property type="component" value="Unassembled WGS sequence"/>
</dbReference>
<dbReference type="Gene3D" id="3.40.50.300">
    <property type="entry name" value="P-loop containing nucleotide triphosphate hydrolases"/>
    <property type="match status" value="1"/>
</dbReference>
<keyword evidence="13" id="KW-1185">Reference proteome</keyword>
<organism evidence="11 13">
    <name type="scientific">Rathayibacter toxicus</name>
    <dbReference type="NCBI Taxonomy" id="145458"/>
    <lineage>
        <taxon>Bacteria</taxon>
        <taxon>Bacillati</taxon>
        <taxon>Actinomycetota</taxon>
        <taxon>Actinomycetes</taxon>
        <taxon>Micrococcales</taxon>
        <taxon>Microbacteriaceae</taxon>
        <taxon>Rathayibacter</taxon>
    </lineage>
</organism>
<dbReference type="EMBL" id="LBFI01000053">
    <property type="protein sequence ID" value="KKM44733.1"/>
    <property type="molecule type" value="Genomic_DNA"/>
</dbReference>
<reference evidence="11 13" key="1">
    <citation type="submission" date="2015-04" db="EMBL/GenBank/DDBJ databases">
        <title>Draft genome sequence of Rathayibacter toxicus strain FH-142 (AKA 70134 or CS 32), a Western Australian isolate.</title>
        <authorList>
            <consortium name="Consortium for Microbial Forensics and Genomics (microFORGE)"/>
            <person name="Knight B.M."/>
            <person name="Roberts D.P."/>
            <person name="Lin D."/>
            <person name="Hari K."/>
            <person name="Fletcher J."/>
            <person name="Melcher U."/>
            <person name="Blagden T."/>
            <person name="Luster D.G."/>
            <person name="Sechler A.J."/>
            <person name="Schneider W.L."/>
            <person name="Winegar R.A."/>
        </authorList>
    </citation>
    <scope>NUCLEOTIDE SEQUENCE [LARGE SCALE GENOMIC DNA]</scope>
    <source>
        <strain evidence="11 13">FH142</strain>
    </source>
</reference>
<keyword evidence="7 10" id="KW-0067">ATP-binding</keyword>
<dbReference type="PATRIC" id="fig|145458.7.peg.1115"/>
<accession>A0A0C5B9F3</accession>
<dbReference type="Proteomes" id="UP000237966">
    <property type="component" value="Unassembled WGS sequence"/>
</dbReference>
<gene>
    <name evidence="12" type="ORF">C5C51_04605</name>
    <name evidence="11" type="ORF">VT73_09605</name>
</gene>
<evidence type="ECO:0000256" key="7">
    <source>
        <dbReference type="ARBA" id="ARBA00022840"/>
    </source>
</evidence>
<keyword evidence="4 10" id="KW-0808">Transferase</keyword>
<dbReference type="KEGG" id="rtx:TI83_04835"/>
<dbReference type="GeneID" id="93667393"/>
<dbReference type="GO" id="GO:0005737">
    <property type="term" value="C:cytoplasm"/>
    <property type="evidence" value="ECO:0007669"/>
    <property type="project" value="TreeGrafter"/>
</dbReference>
<dbReference type="PANTHER" id="PTHR43442:SF3">
    <property type="entry name" value="GLUCONOKINASE-RELATED"/>
    <property type="match status" value="1"/>
</dbReference>
<evidence type="ECO:0000256" key="5">
    <source>
        <dbReference type="ARBA" id="ARBA00022741"/>
    </source>
</evidence>
<dbReference type="InterPro" id="IPR006001">
    <property type="entry name" value="Therm_gnt_kin"/>
</dbReference>
<keyword evidence="8" id="KW-0311">Gluconate utilization</keyword>
<dbReference type="GO" id="GO:0019521">
    <property type="term" value="P:D-gluconate metabolic process"/>
    <property type="evidence" value="ECO:0007669"/>
    <property type="project" value="UniProtKB-KW"/>
</dbReference>
<dbReference type="AlphaFoldDB" id="A0A0C5B9F3"/>
<proteinExistence type="inferred from homology"/>
<reference evidence="12 14" key="2">
    <citation type="submission" date="2018-02" db="EMBL/GenBank/DDBJ databases">
        <title>Bacteriophage NCPPB3778 and a type I-E CRISPR drive the evolution of the US Biological Select Agent, Rathayibacter toxicus.</title>
        <authorList>
            <person name="Davis E.W.II."/>
            <person name="Tabima J.F."/>
            <person name="Weisberg A.J."/>
            <person name="Lopes L.D."/>
            <person name="Wiseman M.S."/>
            <person name="Wiseman M.S."/>
            <person name="Pupko T."/>
            <person name="Belcher M.S."/>
            <person name="Sechler A.J."/>
            <person name="Tancos M.A."/>
            <person name="Schroeder B.K."/>
            <person name="Murray T.D."/>
            <person name="Luster D.G."/>
            <person name="Schneider W.L."/>
            <person name="Rogers E."/>
            <person name="Andreote F.D."/>
            <person name="Grunwald N.J."/>
            <person name="Putnam M.L."/>
            <person name="Chang J.H."/>
        </authorList>
    </citation>
    <scope>NUCLEOTIDE SEQUENCE [LARGE SCALE GENOMIC DNA]</scope>
    <source>
        <strain evidence="12 14">FH99</strain>
    </source>
</reference>
<comment type="similarity">
    <text evidence="2 10">Belongs to the gluconokinase GntK/GntV family.</text>
</comment>
<comment type="catalytic activity">
    <reaction evidence="9 10">
        <text>D-gluconate + ATP = 6-phospho-D-gluconate + ADP + H(+)</text>
        <dbReference type="Rhea" id="RHEA:19433"/>
        <dbReference type="ChEBI" id="CHEBI:15378"/>
        <dbReference type="ChEBI" id="CHEBI:18391"/>
        <dbReference type="ChEBI" id="CHEBI:30616"/>
        <dbReference type="ChEBI" id="CHEBI:58759"/>
        <dbReference type="ChEBI" id="CHEBI:456216"/>
        <dbReference type="EC" id="2.7.1.12"/>
    </reaction>
</comment>
<dbReference type="Pfam" id="PF13671">
    <property type="entry name" value="AAA_33"/>
    <property type="match status" value="1"/>
</dbReference>
<evidence type="ECO:0000256" key="10">
    <source>
        <dbReference type="RuleBase" id="RU363066"/>
    </source>
</evidence>
<evidence type="ECO:0000313" key="11">
    <source>
        <dbReference type="EMBL" id="KKM44733.1"/>
    </source>
</evidence>
<evidence type="ECO:0000256" key="8">
    <source>
        <dbReference type="ARBA" id="ARBA00023064"/>
    </source>
</evidence>
<dbReference type="OrthoDB" id="9795716at2"/>
<keyword evidence="6 10" id="KW-0418">Kinase</keyword>